<sequence>MRKVGSSYYGRDAVVTVFNDEQLNYFKKRRIYCKRNLSSGKTEIVRGNIKPLIKGPWQCLLTTYRMICPFYAAKNDETVKFEIGANSIIGQKLEFHEFTLSKPDNKPREFVSCMSRMIAFEDWALFLIQMETFRFYGGSLVVAYIDCAIKKVYELMKIYEMDGLLKIRHAYKASDNPNIPYDSDAQTEFSNQLTNSNLCLFEFRESAEFIAFTDWDDVLFVRQNSGKILPTFADTFRYISFLNPSVGGFSISRYPFVNEKAFRPKSYKFSMEKLFNQLHYSLKTTPPKLVVRPKDIGGIWIHALGNGESKTHQEIKVNSTIAALFHIKNLILDENESEISVNKLMYTENGNHLIVGKVLQQNMIKMFKKQNFTFNQSEYSHSQT</sequence>
<protein>
    <submittedName>
        <fullName evidence="2">Glycosyltransferase family 92 protein</fullName>
    </submittedName>
</protein>
<organism evidence="1 2">
    <name type="scientific">Panagrolaimus sp. PS1159</name>
    <dbReference type="NCBI Taxonomy" id="55785"/>
    <lineage>
        <taxon>Eukaryota</taxon>
        <taxon>Metazoa</taxon>
        <taxon>Ecdysozoa</taxon>
        <taxon>Nematoda</taxon>
        <taxon>Chromadorea</taxon>
        <taxon>Rhabditida</taxon>
        <taxon>Tylenchina</taxon>
        <taxon>Panagrolaimomorpha</taxon>
        <taxon>Panagrolaimoidea</taxon>
        <taxon>Panagrolaimidae</taxon>
        <taxon>Panagrolaimus</taxon>
    </lineage>
</organism>
<evidence type="ECO:0000313" key="1">
    <source>
        <dbReference type="Proteomes" id="UP000887580"/>
    </source>
</evidence>
<proteinExistence type="predicted"/>
<dbReference type="Proteomes" id="UP000887580">
    <property type="component" value="Unplaced"/>
</dbReference>
<dbReference type="WBParaSite" id="PS1159_v2.g4783.t1">
    <property type="protein sequence ID" value="PS1159_v2.g4783.t1"/>
    <property type="gene ID" value="PS1159_v2.g4783"/>
</dbReference>
<accession>A0AC35GGG0</accession>
<evidence type="ECO:0000313" key="2">
    <source>
        <dbReference type="WBParaSite" id="PS1159_v2.g4783.t1"/>
    </source>
</evidence>
<name>A0AC35GGG0_9BILA</name>
<reference evidence="2" key="1">
    <citation type="submission" date="2022-11" db="UniProtKB">
        <authorList>
            <consortium name="WormBaseParasite"/>
        </authorList>
    </citation>
    <scope>IDENTIFICATION</scope>
</reference>